<keyword evidence="2 3" id="KW-0143">Chaperone</keyword>
<dbReference type="PANTHER" id="PTHR33643">
    <property type="entry name" value="UREASE ACCESSORY PROTEIN D"/>
    <property type="match status" value="1"/>
</dbReference>
<sequence length="304" mass="33635">MVLSLPNLATIPQASQRTNNLELRLKCDKPLGICSADNRQSKTIVSHQYAAYPLSVSPVFRLDGDFDSYRAYLYMMSTSPGLLAGDEWKISLQLEENSSLYLTEQAATKVHSMPIEGTKATINYNIEIGAKASLEFIPEPLILFADAVLEQTINIKIHPTGQLCLSEIILPGRLARGESYQFHHYLSRLQVRSTSGELWFTDAMYLEGKLNPFTDSHLFTSSPVLGSLFVVLPEADLAILSASIEDLEAANCSDMTVASSILPHGKGLLIRAIASGTHKMKMYLKYALNCVRRSNHQPPLPYSL</sequence>
<evidence type="ECO:0000256" key="3">
    <source>
        <dbReference type="HAMAP-Rule" id="MF_01384"/>
    </source>
</evidence>
<comment type="caution">
    <text evidence="4">The sequence shown here is derived from an EMBL/GenBank/DDBJ whole genome shotgun (WGS) entry which is preliminary data.</text>
</comment>
<comment type="function">
    <text evidence="3">Required for maturation of urease via the functional incorporation of the urease nickel metallocenter.</text>
</comment>
<proteinExistence type="inferred from homology"/>
<reference evidence="4 5" key="1">
    <citation type="journal article" date="2020" name="ISME J.">
        <title>Comparative genomics reveals insights into cyanobacterial evolution and habitat adaptation.</title>
        <authorList>
            <person name="Chen M.Y."/>
            <person name="Teng W.K."/>
            <person name="Zhao L."/>
            <person name="Hu C.X."/>
            <person name="Zhou Y.K."/>
            <person name="Han B.P."/>
            <person name="Song L.R."/>
            <person name="Shu W.S."/>
        </authorList>
    </citation>
    <scope>NUCLEOTIDE SEQUENCE [LARGE SCALE GENOMIC DNA]</scope>
    <source>
        <strain evidence="4 5">FACHB-119</strain>
    </source>
</reference>
<dbReference type="RefSeq" id="WP_190476351.1">
    <property type="nucleotide sequence ID" value="NZ_JACJSG010000036.1"/>
</dbReference>
<evidence type="ECO:0000313" key="5">
    <source>
        <dbReference type="Proteomes" id="UP000661112"/>
    </source>
</evidence>
<keyword evidence="3" id="KW-0996">Nickel insertion</keyword>
<comment type="similarity">
    <text evidence="1 3">Belongs to the UreD family.</text>
</comment>
<comment type="subunit">
    <text evidence="3">UreD, UreF and UreG form a complex that acts as a GTP-hydrolysis-dependent molecular chaperone, activating the urease apoprotein by helping to assemble the nickel containing metallocenter of UreC. The UreE protein probably delivers the nickel.</text>
</comment>
<dbReference type="Pfam" id="PF01774">
    <property type="entry name" value="UreD"/>
    <property type="match status" value="1"/>
</dbReference>
<comment type="subcellular location">
    <subcellularLocation>
        <location evidence="3">Cytoplasm</location>
    </subcellularLocation>
</comment>
<dbReference type="Proteomes" id="UP000661112">
    <property type="component" value="Unassembled WGS sequence"/>
</dbReference>
<protein>
    <recommendedName>
        <fullName evidence="3">Urease accessory protein UreD</fullName>
    </recommendedName>
</protein>
<gene>
    <name evidence="3" type="primary">ureD</name>
    <name evidence="4" type="ORF">H6G83_23275</name>
</gene>
<evidence type="ECO:0000256" key="1">
    <source>
        <dbReference type="ARBA" id="ARBA00007177"/>
    </source>
</evidence>
<keyword evidence="3" id="KW-0963">Cytoplasm</keyword>
<dbReference type="HAMAP" id="MF_01384">
    <property type="entry name" value="UreD"/>
    <property type="match status" value="1"/>
</dbReference>
<dbReference type="InterPro" id="IPR002669">
    <property type="entry name" value="UreD"/>
</dbReference>
<accession>A0ABR8D978</accession>
<organism evidence="4 5">
    <name type="scientific">Anabaena azotica FACHB-119</name>
    <dbReference type="NCBI Taxonomy" id="947527"/>
    <lineage>
        <taxon>Bacteria</taxon>
        <taxon>Bacillati</taxon>
        <taxon>Cyanobacteriota</taxon>
        <taxon>Cyanophyceae</taxon>
        <taxon>Nostocales</taxon>
        <taxon>Nostocaceae</taxon>
        <taxon>Anabaena</taxon>
        <taxon>Anabaena azotica</taxon>
    </lineage>
</organism>
<evidence type="ECO:0000256" key="2">
    <source>
        <dbReference type="ARBA" id="ARBA00023186"/>
    </source>
</evidence>
<dbReference type="PANTHER" id="PTHR33643:SF1">
    <property type="entry name" value="UREASE ACCESSORY PROTEIN D"/>
    <property type="match status" value="1"/>
</dbReference>
<keyword evidence="5" id="KW-1185">Reference proteome</keyword>
<evidence type="ECO:0000313" key="4">
    <source>
        <dbReference type="EMBL" id="MBD2503491.1"/>
    </source>
</evidence>
<name>A0ABR8D978_9NOST</name>
<dbReference type="EMBL" id="JACJSG010000036">
    <property type="protein sequence ID" value="MBD2503491.1"/>
    <property type="molecule type" value="Genomic_DNA"/>
</dbReference>